<dbReference type="InterPro" id="IPR025977">
    <property type="entry name" value="Cnd3_C"/>
</dbReference>
<name>A0A7G2CFU6_9TRYP</name>
<protein>
    <submittedName>
        <fullName evidence="9">Nuclear condensing complex subunits, C-term domain containing protein, putative</fullName>
    </submittedName>
</protein>
<reference evidence="9 10" key="1">
    <citation type="submission" date="2020-08" db="EMBL/GenBank/DDBJ databases">
        <authorList>
            <person name="Newling K."/>
            <person name="Davey J."/>
            <person name="Forrester S."/>
        </authorList>
    </citation>
    <scope>NUCLEOTIDE SEQUENCE [LARGE SCALE GENOMIC DNA]</scope>
    <source>
        <strain evidence="10">Crithidia deanei Carvalho (ATCC PRA-265)</strain>
    </source>
</reference>
<comment type="subcellular location">
    <subcellularLocation>
        <location evidence="1">Chromosome</location>
    </subcellularLocation>
</comment>
<dbReference type="VEuPathDB" id="TriTrypDB:ADEAN_000614700"/>
<keyword evidence="6" id="KW-0226">DNA condensation</keyword>
<evidence type="ECO:0000313" key="10">
    <source>
        <dbReference type="Proteomes" id="UP000515908"/>
    </source>
</evidence>
<dbReference type="AlphaFoldDB" id="A0A7G2CFU6"/>
<evidence type="ECO:0000256" key="3">
    <source>
        <dbReference type="ARBA" id="ARBA00022454"/>
    </source>
</evidence>
<keyword evidence="3" id="KW-0158">Chromosome</keyword>
<dbReference type="GO" id="GO:0000796">
    <property type="term" value="C:condensin complex"/>
    <property type="evidence" value="ECO:0007669"/>
    <property type="project" value="InterPro"/>
</dbReference>
<dbReference type="EMBL" id="LR877155">
    <property type="protein sequence ID" value="CAD2218656.1"/>
    <property type="molecule type" value="Genomic_DNA"/>
</dbReference>
<keyword evidence="10" id="KW-1185">Reference proteome</keyword>
<dbReference type="GO" id="GO:0007076">
    <property type="term" value="P:mitotic chromosome condensation"/>
    <property type="evidence" value="ECO:0007669"/>
    <property type="project" value="InterPro"/>
</dbReference>
<evidence type="ECO:0000256" key="7">
    <source>
        <dbReference type="ARBA" id="ARBA00023306"/>
    </source>
</evidence>
<organism evidence="9 10">
    <name type="scientific">Angomonas deanei</name>
    <dbReference type="NCBI Taxonomy" id="59799"/>
    <lineage>
        <taxon>Eukaryota</taxon>
        <taxon>Discoba</taxon>
        <taxon>Euglenozoa</taxon>
        <taxon>Kinetoplastea</taxon>
        <taxon>Metakinetoplastina</taxon>
        <taxon>Trypanosomatida</taxon>
        <taxon>Trypanosomatidae</taxon>
        <taxon>Strigomonadinae</taxon>
        <taxon>Angomonas</taxon>
    </lineage>
</organism>
<dbReference type="InterPro" id="IPR016024">
    <property type="entry name" value="ARM-type_fold"/>
</dbReference>
<dbReference type="Pfam" id="PF12719">
    <property type="entry name" value="Cnd3"/>
    <property type="match status" value="1"/>
</dbReference>
<feature type="domain" description="Nuclear condensin complex subunit 3 C-terminal" evidence="8">
    <location>
        <begin position="576"/>
        <end position="810"/>
    </location>
</feature>
<dbReference type="Proteomes" id="UP000515908">
    <property type="component" value="Chromosome 11"/>
</dbReference>
<evidence type="ECO:0000259" key="8">
    <source>
        <dbReference type="Pfam" id="PF12719"/>
    </source>
</evidence>
<dbReference type="InterPro" id="IPR027165">
    <property type="entry name" value="CND3"/>
</dbReference>
<evidence type="ECO:0000256" key="5">
    <source>
        <dbReference type="ARBA" id="ARBA00022776"/>
    </source>
</evidence>
<keyword evidence="7" id="KW-0131">Cell cycle</keyword>
<gene>
    <name evidence="9" type="ORF">ADEAN_000614700</name>
</gene>
<keyword evidence="4" id="KW-0132">Cell division</keyword>
<dbReference type="PANTHER" id="PTHR14418">
    <property type="entry name" value="CONDENSIN COMPLEX SUBUNIT 3-RELATED"/>
    <property type="match status" value="1"/>
</dbReference>
<accession>A0A7G2CFU6</accession>
<dbReference type="GO" id="GO:0000793">
    <property type="term" value="C:condensed chromosome"/>
    <property type="evidence" value="ECO:0007669"/>
    <property type="project" value="TreeGrafter"/>
</dbReference>
<evidence type="ECO:0000256" key="2">
    <source>
        <dbReference type="ARBA" id="ARBA00006533"/>
    </source>
</evidence>
<evidence type="ECO:0000256" key="4">
    <source>
        <dbReference type="ARBA" id="ARBA00022618"/>
    </source>
</evidence>
<dbReference type="SUPFAM" id="SSF48371">
    <property type="entry name" value="ARM repeat"/>
    <property type="match status" value="1"/>
</dbReference>
<dbReference type="Gene3D" id="1.25.10.10">
    <property type="entry name" value="Leucine-rich Repeat Variant"/>
    <property type="match status" value="1"/>
</dbReference>
<evidence type="ECO:0000313" key="9">
    <source>
        <dbReference type="EMBL" id="CAD2218656.1"/>
    </source>
</evidence>
<sequence length="1005" mass="113571">MSTQVKDTTFSNVESVSRLFQQVHKSAAHSQRYKRELLDFEDGGESNGIDSICSVVLLILKQVPQLTADVLKRHFAFLTELSKTYREKYGSDKLTISILRCVLPFHNANDKSVRAAVVATFDALLRTVDQSNTSEERQDFYQESAEMLKLRIHDKFAPVREKAVASIAVFQTGKKDCDVTQQLVALLCNDPNADVRRQILHCIPARKEFLEGYFHGMVRCTQDVVSRVRAESWDALSRFPWRYITAYAQAKNLDLAELLFQGLTDATNSVVIACRASLTNCWLHRDGKDDYAAFLDPIDVGFTISNLAHFDKICREILHFCKKKKHDFHVPLDTESFSTSLVLMWKSDCSLSMDSDDGDDTVLLPPLDRFAAILQDTIYCYARPDAEAKVVKFRNADDADNILRILLSSFSIYDENGYLSHVDNTTRNALLKLLHFLLKVVPDDDPSLFVDAAVRCIKNLTERTPEETTKTVTSALDSLFKSLRLPQKYALGFDDVEALVRKGKERQQELIKLKVQVRTGESTQEAYEELKEEILRDEKFLLRIQLIVLAFLSNSQRGDSIPPFCTHVFHLGRLQNNVKVRVAATRSLGLLCLINPESVHTFMPLLLSDATSGEENAEVAAAAVGVCFDLVLEYGLKFFDTTTSDRVEFNSENAFEARLQKEKEIGEEDVHKVGSKKLLSVFFELLHSTSFDIFATVIQGFCKLLSSNRVQSTIIHEVLARLLLFFVHFQMNKKDNLQNSYMTDYLLFFFRSYTSSHPQRQADFAKAGIVALHFALSRNPLFAQKLIEMVTRLSDAFLLSVVRDVDPDSVGKVNNPTADEKEAEEEGMQLRTAVATSSLQSARLLRELSKYSLHETIAEGILCEIAVGLSPDGLKVCLDALETRMYFYAKEPRPFLFYCATKAVETVQDEASKTRLQAFLTHIGRRYSNFTLASTADNDLPSEWSAYVANLEKCDSVFEEELGALIPEKVEPSSGGQTATKKRVKREDDFLDVESIVGPHKRSRH</sequence>
<evidence type="ECO:0000256" key="6">
    <source>
        <dbReference type="ARBA" id="ARBA00023067"/>
    </source>
</evidence>
<dbReference type="GO" id="GO:0051301">
    <property type="term" value="P:cell division"/>
    <property type="evidence" value="ECO:0007669"/>
    <property type="project" value="UniProtKB-KW"/>
</dbReference>
<proteinExistence type="inferred from homology"/>
<dbReference type="PANTHER" id="PTHR14418:SF5">
    <property type="entry name" value="CONDENSIN COMPLEX SUBUNIT 3"/>
    <property type="match status" value="1"/>
</dbReference>
<keyword evidence="5" id="KW-0498">Mitosis</keyword>
<comment type="similarity">
    <text evidence="2">Belongs to the CND3 (condensin subunit 3) family.</text>
</comment>
<dbReference type="InterPro" id="IPR011989">
    <property type="entry name" value="ARM-like"/>
</dbReference>
<evidence type="ECO:0000256" key="1">
    <source>
        <dbReference type="ARBA" id="ARBA00004286"/>
    </source>
</evidence>